<reference evidence="1 2" key="1">
    <citation type="journal article" date="2020" name="Front. Microbiol.">
        <title>Phenotypic and Genetic Characterization of the Cheese Ripening Yeast Geotrichum candidum.</title>
        <authorList>
            <person name="Perkins V."/>
            <person name="Vignola S."/>
            <person name="Lessard M.H."/>
            <person name="Plante P.L."/>
            <person name="Corbeil J."/>
            <person name="Dugat-Bony E."/>
            <person name="Frenette M."/>
            <person name="Labrie S."/>
        </authorList>
    </citation>
    <scope>NUCLEOTIDE SEQUENCE [LARGE SCALE GENOMIC DNA]</scope>
    <source>
        <strain evidence="1 2">LMA-1147</strain>
    </source>
</reference>
<dbReference type="Proteomes" id="UP000744676">
    <property type="component" value="Unassembled WGS sequence"/>
</dbReference>
<dbReference type="EMBL" id="QVQA01000008">
    <property type="protein sequence ID" value="KAF5101947.1"/>
    <property type="molecule type" value="Genomic_DNA"/>
</dbReference>
<protein>
    <submittedName>
        <fullName evidence="1">Uncharacterized protein</fullName>
    </submittedName>
</protein>
<organism evidence="1 2">
    <name type="scientific">Geotrichum galactomycetum</name>
    <dbReference type="NCBI Taxonomy" id="27317"/>
    <lineage>
        <taxon>Eukaryota</taxon>
        <taxon>Fungi</taxon>
        <taxon>Dikarya</taxon>
        <taxon>Ascomycota</taxon>
        <taxon>Saccharomycotina</taxon>
        <taxon>Dipodascomycetes</taxon>
        <taxon>Dipodascales</taxon>
        <taxon>Dipodascaceae</taxon>
        <taxon>Geotrichum</taxon>
    </lineage>
</organism>
<evidence type="ECO:0000313" key="2">
    <source>
        <dbReference type="Proteomes" id="UP000744676"/>
    </source>
</evidence>
<accession>A0ACB6V9J7</accession>
<gene>
    <name evidence="1" type="ORF">D0Z00_000602</name>
</gene>
<name>A0ACB6V9J7_9ASCO</name>
<comment type="caution">
    <text evidence="1">The sequence shown here is derived from an EMBL/GenBank/DDBJ whole genome shotgun (WGS) entry which is preliminary data.</text>
</comment>
<keyword evidence="2" id="KW-1185">Reference proteome</keyword>
<proteinExistence type="predicted"/>
<evidence type="ECO:0000313" key="1">
    <source>
        <dbReference type="EMBL" id="KAF5101947.1"/>
    </source>
</evidence>
<sequence>MTTYTDDSFTTVLSATPDLVTVLASIATEFPWYSGWVEKNPYTGAAAAESTGSTSGAAEASLVQVSRQSMKLAFSVFAALFVLFFMSFVGF</sequence>